<dbReference type="Proteomes" id="UP000053902">
    <property type="component" value="Unassembled WGS sequence"/>
</dbReference>
<comment type="pathway">
    <text evidence="3 13">Amino-acid biosynthesis; L-isoleucine biosynthesis; 2-oxobutanoate from L-threonine: step 1/1.</text>
</comment>
<evidence type="ECO:0000256" key="7">
    <source>
        <dbReference type="ARBA" id="ARBA00022624"/>
    </source>
</evidence>
<feature type="domain" description="ACT-like" evidence="14">
    <location>
        <begin position="345"/>
        <end position="417"/>
    </location>
</feature>
<dbReference type="GO" id="GO:0003941">
    <property type="term" value="F:L-serine ammonia-lyase activity"/>
    <property type="evidence" value="ECO:0007669"/>
    <property type="project" value="TreeGrafter"/>
</dbReference>
<protein>
    <recommendedName>
        <fullName evidence="13">L-threonine dehydratase</fullName>
        <ecNumber evidence="13">4.3.1.19</ecNumber>
    </recommendedName>
    <alternativeName>
        <fullName evidence="13">Threonine deaminase</fullName>
    </alternativeName>
</protein>
<dbReference type="GO" id="GO:0030170">
    <property type="term" value="F:pyridoxal phosphate binding"/>
    <property type="evidence" value="ECO:0007669"/>
    <property type="project" value="InterPro"/>
</dbReference>
<feature type="domain" description="ACT-like" evidence="14">
    <location>
        <begin position="440"/>
        <end position="511"/>
    </location>
</feature>
<comment type="subunit">
    <text evidence="5 13">Homotetramer.</text>
</comment>
<evidence type="ECO:0000256" key="3">
    <source>
        <dbReference type="ARBA" id="ARBA00004810"/>
    </source>
</evidence>
<dbReference type="STRING" id="1499686.BN1079_02425"/>
<accession>A0A078LRH3</accession>
<dbReference type="Pfam" id="PF00291">
    <property type="entry name" value="PALP"/>
    <property type="match status" value="1"/>
</dbReference>
<dbReference type="FunFam" id="3.40.1020.10:FF:000001">
    <property type="entry name" value="L-threonine dehydratase"/>
    <property type="match status" value="1"/>
</dbReference>
<dbReference type="SUPFAM" id="SSF55021">
    <property type="entry name" value="ACT-like"/>
    <property type="match status" value="2"/>
</dbReference>
<evidence type="ECO:0000256" key="10">
    <source>
        <dbReference type="ARBA" id="ARBA00023239"/>
    </source>
</evidence>
<gene>
    <name evidence="13" type="primary">ilvA</name>
    <name evidence="15" type="ORF">BN1079_02425</name>
</gene>
<dbReference type="Gene3D" id="3.40.1020.10">
    <property type="entry name" value="Biosynthetic Threonine Deaminase, Domain 3"/>
    <property type="match status" value="1"/>
</dbReference>
<keyword evidence="8" id="KW-0677">Repeat</keyword>
<evidence type="ECO:0000256" key="1">
    <source>
        <dbReference type="ARBA" id="ARBA00001274"/>
    </source>
</evidence>
<dbReference type="GO" id="GO:0006567">
    <property type="term" value="P:L-threonine catabolic process"/>
    <property type="evidence" value="ECO:0007669"/>
    <property type="project" value="TreeGrafter"/>
</dbReference>
<dbReference type="NCBIfam" id="NF009130">
    <property type="entry name" value="PRK12483.1"/>
    <property type="match status" value="1"/>
</dbReference>
<dbReference type="FunFam" id="3.40.50.1100:FF:000008">
    <property type="entry name" value="L-threonine dehydratase"/>
    <property type="match status" value="1"/>
</dbReference>
<dbReference type="Pfam" id="PF00585">
    <property type="entry name" value="Thr_dehydrat_C"/>
    <property type="match status" value="2"/>
</dbReference>
<dbReference type="NCBIfam" id="TIGR01124">
    <property type="entry name" value="ilvA_2Cterm"/>
    <property type="match status" value="1"/>
</dbReference>
<evidence type="ECO:0000256" key="5">
    <source>
        <dbReference type="ARBA" id="ARBA00011881"/>
    </source>
</evidence>
<dbReference type="InterPro" id="IPR038110">
    <property type="entry name" value="TD_ACT-like_sf"/>
</dbReference>
<sequence>MGVDSAVFASPAKIPIMLEQYVKKILTSRVYDVAVETPLQPARQLSERLGNQVLLKREDLQPVFSFKIRGAYNKLAQLSAEELARGVVTASAGNHAQGLALAARELGIKATIVMPRTTPELKVQGVRARGGKVVLHGDAFPEALAHSLKLVEEKGYVYVHPYDDPDVIAGQGTVAMEILSQHQGPLDAIFVPVGGGGLIAGVAAYIKYLRPETRVIGVEPDDSNCLQQALAAGERVVLPQVGLFADGVAVAQIGEHTFDICKDHVDEVITVSTDELCAAIKDIYDDTRSITEPAGALAVAGIKKYVERDGVTNQVLVGIDSGANINFDRLRHVAERSELGEKREAIIAVTIPEQPGSFKAFCAAIGRRQITEFNYRYHQNGSAHIFVGVQTHPENDPREALVEGLREKGFPVHDLTENELAKLHIRHMVGGHAAGVSDEMVLRFEFPERPGALFNFLNNLGGRWNISMFHYRNHGAADGRVVAGLQVPAEERHLLPAALDKIGYRYWDETDNPAYQLFLG</sequence>
<dbReference type="EC" id="4.3.1.19" evidence="13"/>
<dbReference type="CDD" id="cd04906">
    <property type="entry name" value="ACT_ThrD-I_1"/>
    <property type="match status" value="1"/>
</dbReference>
<dbReference type="UniPathway" id="UPA00047">
    <property type="reaction ID" value="UER00054"/>
</dbReference>
<dbReference type="CDD" id="cd01562">
    <property type="entry name" value="Thr-dehyd"/>
    <property type="match status" value="1"/>
</dbReference>
<dbReference type="PANTHER" id="PTHR48078">
    <property type="entry name" value="THREONINE DEHYDRATASE, MITOCHONDRIAL-RELATED"/>
    <property type="match status" value="1"/>
</dbReference>
<keyword evidence="11 13" id="KW-0100">Branched-chain amino acid biosynthesis</keyword>
<evidence type="ECO:0000256" key="13">
    <source>
        <dbReference type="RuleBase" id="RU362012"/>
    </source>
</evidence>
<dbReference type="InterPro" id="IPR000634">
    <property type="entry name" value="Ser/Thr_deHydtase_PyrdxlP-BS"/>
</dbReference>
<dbReference type="NCBIfam" id="NF006674">
    <property type="entry name" value="PRK09224.1"/>
    <property type="match status" value="1"/>
</dbReference>
<dbReference type="Gene3D" id="3.40.50.1100">
    <property type="match status" value="2"/>
</dbReference>
<dbReference type="GO" id="GO:0006565">
    <property type="term" value="P:L-serine catabolic process"/>
    <property type="evidence" value="ECO:0007669"/>
    <property type="project" value="TreeGrafter"/>
</dbReference>
<comment type="catalytic activity">
    <reaction evidence="1 13">
        <text>L-threonine = 2-oxobutanoate + NH4(+)</text>
        <dbReference type="Rhea" id="RHEA:22108"/>
        <dbReference type="ChEBI" id="CHEBI:16763"/>
        <dbReference type="ChEBI" id="CHEBI:28938"/>
        <dbReference type="ChEBI" id="CHEBI:57926"/>
        <dbReference type="EC" id="4.3.1.19"/>
    </reaction>
</comment>
<dbReference type="HOGENOM" id="CLU_021152_6_2_6"/>
<evidence type="ECO:0000256" key="6">
    <source>
        <dbReference type="ARBA" id="ARBA00022605"/>
    </source>
</evidence>
<dbReference type="GO" id="GO:0004794">
    <property type="term" value="F:threonine deaminase activity"/>
    <property type="evidence" value="ECO:0007669"/>
    <property type="project" value="UniProtKB-UniRule"/>
</dbReference>
<dbReference type="PANTHER" id="PTHR48078:SF11">
    <property type="entry name" value="THREONINE DEHYDRATASE, MITOCHONDRIAL"/>
    <property type="match status" value="1"/>
</dbReference>
<dbReference type="InterPro" id="IPR050147">
    <property type="entry name" value="Ser/Thr_Dehydratase"/>
</dbReference>
<dbReference type="PROSITE" id="PS00165">
    <property type="entry name" value="DEHYDRATASE_SER_THR"/>
    <property type="match status" value="1"/>
</dbReference>
<dbReference type="InterPro" id="IPR036052">
    <property type="entry name" value="TrpB-like_PALP_sf"/>
</dbReference>
<name>A0A078LRH3_9PSED</name>
<evidence type="ECO:0000256" key="8">
    <source>
        <dbReference type="ARBA" id="ARBA00022737"/>
    </source>
</evidence>
<dbReference type="PROSITE" id="PS51672">
    <property type="entry name" value="ACT_LIKE"/>
    <property type="match status" value="2"/>
</dbReference>
<organism evidence="15 16">
    <name type="scientific">Pseudomonas saudiphocaensis</name>
    <dbReference type="NCBI Taxonomy" id="1499686"/>
    <lineage>
        <taxon>Bacteria</taxon>
        <taxon>Pseudomonadati</taxon>
        <taxon>Pseudomonadota</taxon>
        <taxon>Gammaproteobacteria</taxon>
        <taxon>Pseudomonadales</taxon>
        <taxon>Pseudomonadaceae</taxon>
        <taxon>Pseudomonas</taxon>
    </lineage>
</organism>
<evidence type="ECO:0000256" key="4">
    <source>
        <dbReference type="ARBA" id="ARBA00010869"/>
    </source>
</evidence>
<dbReference type="GO" id="GO:0009097">
    <property type="term" value="P:isoleucine biosynthetic process"/>
    <property type="evidence" value="ECO:0007669"/>
    <property type="project" value="UniProtKB-UniRule"/>
</dbReference>
<dbReference type="eggNOG" id="COG1171">
    <property type="taxonomic scope" value="Bacteria"/>
</dbReference>
<dbReference type="CDD" id="cd04907">
    <property type="entry name" value="ACT_ThrD-I_2"/>
    <property type="match status" value="1"/>
</dbReference>
<comment type="function">
    <text evidence="12 13">Catalyzes the anaerobic formation of alpha-ketobutyrate and ammonia from threonine in a two-step reaction. The first step involved a dehydration of threonine and a production of enamine intermediates (aminocrotonate), which tautomerizes to its imine form (iminobutyrate). Both intermediates are unstable and short-lived. The second step is the nonenzymatic hydrolysis of the enamine/imine intermediates to form 2-ketobutyrate and free ammonia. In the low water environment of the cell, the second step is accelerated by RidA.</text>
</comment>
<dbReference type="InterPro" id="IPR005787">
    <property type="entry name" value="Thr_deHydtase_biosynth"/>
</dbReference>
<dbReference type="InterPro" id="IPR001721">
    <property type="entry name" value="TD_ACT-like"/>
</dbReference>
<dbReference type="InterPro" id="IPR001926">
    <property type="entry name" value="TrpB-like_PALP"/>
</dbReference>
<evidence type="ECO:0000313" key="15">
    <source>
        <dbReference type="EMBL" id="CDZ95093.1"/>
    </source>
</evidence>
<dbReference type="AlphaFoldDB" id="A0A078LRH3"/>
<proteinExistence type="inferred from homology"/>
<reference evidence="15 16" key="1">
    <citation type="submission" date="2014-07" db="EMBL/GenBank/DDBJ databases">
        <authorList>
            <person name="Urmite Genomes Urmite Genomes"/>
        </authorList>
    </citation>
    <scope>NUCLEOTIDE SEQUENCE [LARGE SCALE GENOMIC DNA]</scope>
    <source>
        <strain evidence="15 16">20_BN</strain>
    </source>
</reference>
<keyword evidence="6 13" id="KW-0028">Amino-acid biosynthesis</keyword>
<evidence type="ECO:0000256" key="11">
    <source>
        <dbReference type="ARBA" id="ARBA00023304"/>
    </source>
</evidence>
<evidence type="ECO:0000256" key="12">
    <source>
        <dbReference type="ARBA" id="ARBA00025527"/>
    </source>
</evidence>
<keyword evidence="10 13" id="KW-0456">Lyase</keyword>
<comment type="similarity">
    <text evidence="4 13">Belongs to the serine/threonine dehydratase family.</text>
</comment>
<keyword evidence="16" id="KW-1185">Reference proteome</keyword>
<evidence type="ECO:0000313" key="16">
    <source>
        <dbReference type="Proteomes" id="UP000053902"/>
    </source>
</evidence>
<dbReference type="EMBL" id="CCSF01000001">
    <property type="protein sequence ID" value="CDZ95093.1"/>
    <property type="molecule type" value="Genomic_DNA"/>
</dbReference>
<dbReference type="InterPro" id="IPR045865">
    <property type="entry name" value="ACT-like_dom_sf"/>
</dbReference>
<evidence type="ECO:0000256" key="2">
    <source>
        <dbReference type="ARBA" id="ARBA00001933"/>
    </source>
</evidence>
<keyword evidence="9 13" id="KW-0663">Pyridoxal phosphate</keyword>
<evidence type="ECO:0000259" key="14">
    <source>
        <dbReference type="PROSITE" id="PS51672"/>
    </source>
</evidence>
<keyword evidence="7 13" id="KW-0412">Isoleucine biosynthesis</keyword>
<evidence type="ECO:0000256" key="9">
    <source>
        <dbReference type="ARBA" id="ARBA00022898"/>
    </source>
</evidence>
<dbReference type="SUPFAM" id="SSF53686">
    <property type="entry name" value="Tryptophan synthase beta subunit-like PLP-dependent enzymes"/>
    <property type="match status" value="1"/>
</dbReference>
<comment type="cofactor">
    <cofactor evidence="2 13">
        <name>pyridoxal 5'-phosphate</name>
        <dbReference type="ChEBI" id="CHEBI:597326"/>
    </cofactor>
</comment>